<dbReference type="InterPro" id="IPR025359">
    <property type="entry name" value="SduA_C"/>
</dbReference>
<sequence>MSAYEEFRFDPERCRLELEEFERLLMERPELSERADILPFFRTRRHLAALLGSYNPNANVYDRLAIELSLFGEFTADVSAGDSSKNAFCLIEFEDGKPNSIFTLRGRRAREWASRFERGFSQIVDWLWKLDDQRRCRADHRPGERTRGRRQGAADVAPRTRCRELETCTLLHVR</sequence>
<dbReference type="AlphaFoldDB" id="A0A6J4VEL9"/>
<evidence type="ECO:0000313" key="2">
    <source>
        <dbReference type="EMBL" id="CAA9571750.1"/>
    </source>
</evidence>
<dbReference type="EMBL" id="CADCWM010000604">
    <property type="protein sequence ID" value="CAA9571750.1"/>
    <property type="molecule type" value="Genomic_DNA"/>
</dbReference>
<proteinExistence type="predicted"/>
<organism evidence="2">
    <name type="scientific">uncultured Thermomicrobiales bacterium</name>
    <dbReference type="NCBI Taxonomy" id="1645740"/>
    <lineage>
        <taxon>Bacteria</taxon>
        <taxon>Pseudomonadati</taxon>
        <taxon>Thermomicrobiota</taxon>
        <taxon>Thermomicrobia</taxon>
        <taxon>Thermomicrobiales</taxon>
        <taxon>environmental samples</taxon>
    </lineage>
</organism>
<feature type="domain" description="Shedu protein SduA C-terminal" evidence="1">
    <location>
        <begin position="32"/>
        <end position="145"/>
    </location>
</feature>
<name>A0A6J4VEL9_9BACT</name>
<gene>
    <name evidence="2" type="ORF">AVDCRST_MAG88-2402</name>
</gene>
<reference evidence="2" key="1">
    <citation type="submission" date="2020-02" db="EMBL/GenBank/DDBJ databases">
        <authorList>
            <person name="Meier V. D."/>
        </authorList>
    </citation>
    <scope>NUCLEOTIDE SEQUENCE</scope>
    <source>
        <strain evidence="2">AVDCRST_MAG88</strain>
    </source>
</reference>
<protein>
    <recommendedName>
        <fullName evidence="1">Shedu protein SduA C-terminal domain-containing protein</fullName>
    </recommendedName>
</protein>
<dbReference type="Pfam" id="PF14082">
    <property type="entry name" value="SduA_C"/>
    <property type="match status" value="1"/>
</dbReference>
<evidence type="ECO:0000259" key="1">
    <source>
        <dbReference type="Pfam" id="PF14082"/>
    </source>
</evidence>
<accession>A0A6J4VEL9</accession>